<dbReference type="EMBL" id="CP063356">
    <property type="protein sequence ID" value="QOY35254.1"/>
    <property type="molecule type" value="Genomic_DNA"/>
</dbReference>
<dbReference type="RefSeq" id="WP_071315564.1">
    <property type="nucleotide sequence ID" value="NZ_CP063356.2"/>
</dbReference>
<evidence type="ECO:0000313" key="2">
    <source>
        <dbReference type="EMBL" id="QOY35254.1"/>
    </source>
</evidence>
<dbReference type="AlphaFoldDB" id="A0A1S2MFM4"/>
<gene>
    <name evidence="1" type="ORF">AWH56_01870</name>
    <name evidence="2" type="ORF">AWH56_021575</name>
</gene>
<dbReference type="EMBL" id="LQXD01000003">
    <property type="protein sequence ID" value="OIJ23223.1"/>
    <property type="molecule type" value="Genomic_DNA"/>
</dbReference>
<dbReference type="OrthoDB" id="2941776at2"/>
<evidence type="ECO:0000313" key="1">
    <source>
        <dbReference type="EMBL" id="OIJ23223.1"/>
    </source>
</evidence>
<name>A0A1S2MFM4_9BACI</name>
<keyword evidence="3" id="KW-1185">Reference proteome</keyword>
<reference evidence="1 3" key="1">
    <citation type="submission" date="2016-10" db="EMBL/GenBank/DDBJ databases">
        <title>Draft genome sequences of four alkaliphilic bacteria belonging to the Anaerobacillus genus.</title>
        <authorList>
            <person name="Bassil N.M."/>
            <person name="Lloyd J.R."/>
        </authorList>
    </citation>
    <scope>NUCLEOTIDE SEQUENCE [LARGE SCALE GENOMIC DNA]</scope>
    <source>
        <strain evidence="1 3">NB2006</strain>
    </source>
</reference>
<dbReference type="Proteomes" id="UP000180175">
    <property type="component" value="Chromosome"/>
</dbReference>
<sequence length="61" mass="6746">METDHYKVTPEKLKGKTVADVAITTNAVVIKFTDGTFLDVYLDKTAQTLKTSTNKLEGLEL</sequence>
<reference evidence="2 3" key="3">
    <citation type="journal article" date="2019" name="Int. J. Syst. Evol. Microbiol.">
        <title>Anaerobacillus isosaccharinicus sp. nov., an alkaliphilic bacterium which degrades isosaccharinic acid.</title>
        <authorList>
            <person name="Bassil N.M."/>
            <person name="Lloyd J.R."/>
        </authorList>
    </citation>
    <scope>NUCLEOTIDE SEQUENCE [LARGE SCALE GENOMIC DNA]</scope>
    <source>
        <strain evidence="2 3">NB2006</strain>
    </source>
</reference>
<reference evidence="2" key="4">
    <citation type="submission" date="2020-10" db="EMBL/GenBank/DDBJ databases">
        <authorList>
            <person name="Bassil N.M."/>
            <person name="Lloyd J.R."/>
        </authorList>
    </citation>
    <scope>NUCLEOTIDE SEQUENCE</scope>
    <source>
        <strain evidence="2">NB2006</strain>
    </source>
</reference>
<reference evidence="2 3" key="2">
    <citation type="journal article" date="2017" name="Genome Announc.">
        <title>Draft Genome Sequences of Four Alkaliphilic Bacteria Belonging to the Anaerobacillus Genus.</title>
        <authorList>
            <person name="Bassil N.M."/>
            <person name="Lloyd J.R."/>
        </authorList>
    </citation>
    <scope>NUCLEOTIDE SEQUENCE [LARGE SCALE GENOMIC DNA]</scope>
    <source>
        <strain evidence="2 3">NB2006</strain>
    </source>
</reference>
<dbReference type="KEGG" id="aia:AWH56_021575"/>
<protein>
    <submittedName>
        <fullName evidence="1">Uncharacterized protein</fullName>
    </submittedName>
</protein>
<proteinExistence type="predicted"/>
<organism evidence="1 3">
    <name type="scientific">Anaerobacillus isosaccharinicus</name>
    <dbReference type="NCBI Taxonomy" id="1532552"/>
    <lineage>
        <taxon>Bacteria</taxon>
        <taxon>Bacillati</taxon>
        <taxon>Bacillota</taxon>
        <taxon>Bacilli</taxon>
        <taxon>Bacillales</taxon>
        <taxon>Bacillaceae</taxon>
        <taxon>Anaerobacillus</taxon>
    </lineage>
</organism>
<evidence type="ECO:0000313" key="3">
    <source>
        <dbReference type="Proteomes" id="UP000180175"/>
    </source>
</evidence>
<accession>A0A1S2MFM4</accession>